<name>A0A1D1ZET6_9ARAE</name>
<proteinExistence type="predicted"/>
<evidence type="ECO:0000313" key="3">
    <source>
        <dbReference type="EMBL" id="JAT65464.1"/>
    </source>
</evidence>
<dbReference type="PANTHER" id="PTHR33179:SF4">
    <property type="entry name" value="VQ MOTIF-CONTAINING PROTEIN"/>
    <property type="match status" value="1"/>
</dbReference>
<accession>A0A1D1ZET6</accession>
<protein>
    <recommendedName>
        <fullName evidence="2">VQ domain-containing protein</fullName>
    </recommendedName>
</protein>
<reference evidence="3" key="1">
    <citation type="submission" date="2015-07" db="EMBL/GenBank/DDBJ databases">
        <title>Transcriptome Assembly of Anthurium amnicola.</title>
        <authorList>
            <person name="Suzuki J."/>
        </authorList>
    </citation>
    <scope>NUCLEOTIDE SEQUENCE</scope>
</reference>
<feature type="compositionally biased region" description="Polar residues" evidence="1">
    <location>
        <begin position="28"/>
        <end position="42"/>
    </location>
</feature>
<dbReference type="AlphaFoldDB" id="A0A1D1ZET6"/>
<dbReference type="InterPro" id="IPR008889">
    <property type="entry name" value="VQ"/>
</dbReference>
<organism evidence="3">
    <name type="scientific">Anthurium amnicola</name>
    <dbReference type="NCBI Taxonomy" id="1678845"/>
    <lineage>
        <taxon>Eukaryota</taxon>
        <taxon>Viridiplantae</taxon>
        <taxon>Streptophyta</taxon>
        <taxon>Embryophyta</taxon>
        <taxon>Tracheophyta</taxon>
        <taxon>Spermatophyta</taxon>
        <taxon>Magnoliopsida</taxon>
        <taxon>Liliopsida</taxon>
        <taxon>Araceae</taxon>
        <taxon>Pothoideae</taxon>
        <taxon>Potheae</taxon>
        <taxon>Anthurium</taxon>
    </lineage>
</organism>
<gene>
    <name evidence="3" type="ORF">g.89008</name>
</gene>
<evidence type="ECO:0000256" key="1">
    <source>
        <dbReference type="SAM" id="MobiDB-lite"/>
    </source>
</evidence>
<evidence type="ECO:0000259" key="2">
    <source>
        <dbReference type="Pfam" id="PF05678"/>
    </source>
</evidence>
<dbReference type="InterPro" id="IPR039609">
    <property type="entry name" value="VQ_15/22"/>
</dbReference>
<feature type="compositionally biased region" description="Low complexity" evidence="1">
    <location>
        <begin position="1"/>
        <end position="13"/>
    </location>
</feature>
<dbReference type="Pfam" id="PF05678">
    <property type="entry name" value="VQ"/>
    <property type="match status" value="1"/>
</dbReference>
<feature type="region of interest" description="Disordered" evidence="1">
    <location>
        <begin position="87"/>
        <end position="188"/>
    </location>
</feature>
<feature type="compositionally biased region" description="Low complexity" evidence="1">
    <location>
        <begin position="136"/>
        <end position="151"/>
    </location>
</feature>
<dbReference type="EMBL" id="GDJX01002472">
    <property type="protein sequence ID" value="JAT65464.1"/>
    <property type="molecule type" value="Transcribed_RNA"/>
</dbReference>
<feature type="region of interest" description="Disordered" evidence="1">
    <location>
        <begin position="380"/>
        <end position="473"/>
    </location>
</feature>
<sequence>MDSGNSSSIQSSSAGDEEYDSRAEPISSFLNPRNSLTFTSLPRQHHQSPAPASSLEPLATYLDAFGRLPAPDANSHPILNLDMPWAARGQSSSDHPSCTDVGGTLVSASPSHTSIPDPLMGRLSRGPHGGGGDSITNPLPSPSNSSTQQPLAAPPPHQPPKAAAPSRGSKKRSRASRRAPTTVLTTDTSNFRAMVQEFTGIPSPPFPSMGFPRPRLDLFHAATSPAGGSPAIPDAGPHYLLRPFAQRVTVPSFGSSLASSSAPLTIVDHVGSAGSVTATAAAARSTNSYTFITRPIASNTTTSATSICDSYPLPSDLRIGNQQQNLLNLFNIQSLTQPSSSIKYNSVDVPCLGTEKAPKEPPPPMPPPASAARYAIGGVPNHGHAHVHLGNRPSLTPSEGASPLRGGGGDTGGDEAARWLDGSAGTDSGDRRQFMAAGASSGDLRRRGNSWKLNCTSSAPPEYPAVNGSENASARGEGLLESWICSSD</sequence>
<dbReference type="PANTHER" id="PTHR33179">
    <property type="entry name" value="VQ MOTIF-CONTAINING PROTEIN"/>
    <property type="match status" value="1"/>
</dbReference>
<feature type="region of interest" description="Disordered" evidence="1">
    <location>
        <begin position="1"/>
        <end position="54"/>
    </location>
</feature>
<feature type="domain" description="VQ" evidence="2">
    <location>
        <begin position="178"/>
        <end position="205"/>
    </location>
</feature>
<feature type="compositionally biased region" description="Basic residues" evidence="1">
    <location>
        <begin position="168"/>
        <end position="177"/>
    </location>
</feature>